<dbReference type="Gene3D" id="3.30.870.10">
    <property type="entry name" value="Endonuclease Chain A"/>
    <property type="match status" value="1"/>
</dbReference>
<dbReference type="InterPro" id="IPR014001">
    <property type="entry name" value="Helicase_ATP-bd"/>
</dbReference>
<dbReference type="Gene3D" id="3.40.50.300">
    <property type="entry name" value="P-loop containing nucleotide triphosphate hydrolases"/>
    <property type="match status" value="2"/>
</dbReference>
<dbReference type="InterPro" id="IPR025202">
    <property type="entry name" value="PLD-like_dom"/>
</dbReference>
<dbReference type="InterPro" id="IPR001650">
    <property type="entry name" value="Helicase_C-like"/>
</dbReference>
<dbReference type="Pfam" id="PF13091">
    <property type="entry name" value="PLDc_2"/>
    <property type="match status" value="1"/>
</dbReference>
<dbReference type="InterPro" id="IPR021835">
    <property type="entry name" value="DUF3427"/>
</dbReference>
<dbReference type="SUPFAM" id="SSF56024">
    <property type="entry name" value="Phospholipase D/nuclease"/>
    <property type="match status" value="1"/>
</dbReference>
<evidence type="ECO:0000313" key="4">
    <source>
        <dbReference type="Proteomes" id="UP001500866"/>
    </source>
</evidence>
<proteinExistence type="predicted"/>
<gene>
    <name evidence="3" type="ORF">GCM10009001_35500</name>
</gene>
<dbReference type="Pfam" id="PF26350">
    <property type="entry name" value="DUF8090"/>
    <property type="match status" value="1"/>
</dbReference>
<dbReference type="CDD" id="cd09204">
    <property type="entry name" value="PLDc_N_DEXD_b2"/>
    <property type="match status" value="1"/>
</dbReference>
<dbReference type="Proteomes" id="UP001500866">
    <property type="component" value="Unassembled WGS sequence"/>
</dbReference>
<dbReference type="CDD" id="cd18032">
    <property type="entry name" value="DEXHc_RE_I_III_res"/>
    <property type="match status" value="1"/>
</dbReference>
<dbReference type="InterPro" id="IPR058403">
    <property type="entry name" value="DUF8090"/>
</dbReference>
<dbReference type="SMART" id="SM00487">
    <property type="entry name" value="DEXDc"/>
    <property type="match status" value="1"/>
</dbReference>
<comment type="caution">
    <text evidence="3">The sequence shown here is derived from an EMBL/GenBank/DDBJ whole genome shotgun (WGS) entry which is preliminary data.</text>
</comment>
<dbReference type="InterPro" id="IPR050742">
    <property type="entry name" value="Helicase_Restrict-Modif_Enz"/>
</dbReference>
<dbReference type="PANTHER" id="PTHR47396">
    <property type="entry name" value="TYPE I RESTRICTION ENZYME ECOKI R PROTEIN"/>
    <property type="match status" value="1"/>
</dbReference>
<reference evidence="4" key="1">
    <citation type="journal article" date="2019" name="Int. J. Syst. Evol. Microbiol.">
        <title>The Global Catalogue of Microorganisms (GCM) 10K type strain sequencing project: providing services to taxonomists for standard genome sequencing and annotation.</title>
        <authorList>
            <consortium name="The Broad Institute Genomics Platform"/>
            <consortium name="The Broad Institute Genome Sequencing Center for Infectious Disease"/>
            <person name="Wu L."/>
            <person name="Ma J."/>
        </authorList>
    </citation>
    <scope>NUCLEOTIDE SEQUENCE [LARGE SCALE GENOMIC DNA]</scope>
    <source>
        <strain evidence="4">JCM 15395</strain>
    </source>
</reference>
<dbReference type="InterPro" id="IPR027417">
    <property type="entry name" value="P-loop_NTPase"/>
</dbReference>
<organism evidence="3 4">
    <name type="scientific">Virgibacillus siamensis</name>
    <dbReference type="NCBI Taxonomy" id="480071"/>
    <lineage>
        <taxon>Bacteria</taxon>
        <taxon>Bacillati</taxon>
        <taxon>Bacillota</taxon>
        <taxon>Bacilli</taxon>
        <taxon>Bacillales</taxon>
        <taxon>Bacillaceae</taxon>
        <taxon>Virgibacillus</taxon>
    </lineage>
</organism>
<feature type="domain" description="Helicase C-terminal" evidence="2">
    <location>
        <begin position="402"/>
        <end position="564"/>
    </location>
</feature>
<evidence type="ECO:0000259" key="1">
    <source>
        <dbReference type="PROSITE" id="PS51192"/>
    </source>
</evidence>
<dbReference type="PROSITE" id="PS51194">
    <property type="entry name" value="HELICASE_CTER"/>
    <property type="match status" value="1"/>
</dbReference>
<dbReference type="PANTHER" id="PTHR47396:SF1">
    <property type="entry name" value="ATP-DEPENDENT HELICASE IRC3-RELATED"/>
    <property type="match status" value="1"/>
</dbReference>
<protein>
    <submittedName>
        <fullName evidence="3">DUF3427 domain-containing protein</fullName>
    </submittedName>
</protein>
<dbReference type="SUPFAM" id="SSF52540">
    <property type="entry name" value="P-loop containing nucleoside triphosphate hydrolases"/>
    <property type="match status" value="1"/>
</dbReference>
<name>A0ABP3RRS0_9BACI</name>
<dbReference type="RefSeq" id="WP_343816227.1">
    <property type="nucleotide sequence ID" value="NZ_BAAADS010000025.1"/>
</dbReference>
<dbReference type="Pfam" id="PF11907">
    <property type="entry name" value="DUF3427"/>
    <property type="match status" value="1"/>
</dbReference>
<sequence length="937" mass="109510">MHDEKNLIVNSEQTNLLKELTSSLETCNRFYFSVAFVNFSGLQLLLDAIKEAKQRGVEGQIITSTYLNFTEPKALDRLREFKNLDLKIFLTERNVGFHTKAYIFEYDDYFKVMIGSSNITQSALKSNVEWNVEIISKHDETFIQQVILEFEDLWERSSVVDDAFLQDYKQFIQNINRVTSSKSLIYEKAEYIVPNSMQKKAMENLERLRTLGEKKALVIAATGTGKTYMSAFDVQHLKPKKLLFIVHREEILTKAKETYEKLLPNRNITFGMLTGTKKDFEADYIFATIQTLSRYYHQLDPAKFDYIIYDEAHHATADTYQHVIDYFEPGFMLGMTATPERGDSRSIFEIFDFNVALEVRLHDALEDDIVVPFHYFGITDIDEIDLSDVSVDDLDEITKRLKVNERVDFVIEKMKFYGHDGKKRKCLGFCASREHARYMAEEFNKRGISSSYLSGEDDVPVRQARIAELEDDCYELQVIFTVDIFNEGVDIPSVNTVLMLRPTSSPIVFIQQLGRGLRKYQDKSFLTVLDFIGNHTKTFLIAIALNGSRYYDKESLKVAISTGFAHLPGATHIQMDKISQERILAQIDQEKFTSMKYLKEEYFEFKKMNNGRVPDLLMDFYKFDGAPDPVRFIDKEKSYLNFVAKVEKDQQLQQLLANETFEKGLKWLSSMLPLKRIYDFVILNYLFEQPAVTIDEAEQEILKWVKNVDEDSVYHAMEFLNQNFFDDTQKKRTPKLTNLNGKRLGRSDSFDQLLKNPTYKRYLHDVIEYGLFRYEREFGEEYFGVPHFKLYEQYQMMDAALMSNYRKSHSAFRGSGLLANGDDYFLYIDLHKEADIKESINYNDKIVDRNHFQWETSNSTAPSSERGRNIIYNQERGINLHLFVRKYKEIEKNTVEPYIYIGKGNTISWQGERPIEVQLELEHTLPQQLYTELTEKV</sequence>
<evidence type="ECO:0000259" key="2">
    <source>
        <dbReference type="PROSITE" id="PS51194"/>
    </source>
</evidence>
<dbReference type="CDD" id="cd18799">
    <property type="entry name" value="SF2_C_EcoAI-like"/>
    <property type="match status" value="1"/>
</dbReference>
<dbReference type="InterPro" id="IPR006935">
    <property type="entry name" value="Helicase/UvrB_N"/>
</dbReference>
<accession>A0ABP3RRS0</accession>
<dbReference type="SMART" id="SM00490">
    <property type="entry name" value="HELICc"/>
    <property type="match status" value="1"/>
</dbReference>
<dbReference type="EMBL" id="BAAADS010000025">
    <property type="protein sequence ID" value="GAA0615096.1"/>
    <property type="molecule type" value="Genomic_DNA"/>
</dbReference>
<dbReference type="Pfam" id="PF04851">
    <property type="entry name" value="ResIII"/>
    <property type="match status" value="1"/>
</dbReference>
<keyword evidence="4" id="KW-1185">Reference proteome</keyword>
<dbReference type="PROSITE" id="PS51192">
    <property type="entry name" value="HELICASE_ATP_BIND_1"/>
    <property type="match status" value="1"/>
</dbReference>
<evidence type="ECO:0000313" key="3">
    <source>
        <dbReference type="EMBL" id="GAA0615096.1"/>
    </source>
</evidence>
<dbReference type="Pfam" id="PF00271">
    <property type="entry name" value="Helicase_C"/>
    <property type="match status" value="1"/>
</dbReference>
<feature type="domain" description="Helicase ATP-binding" evidence="1">
    <location>
        <begin position="207"/>
        <end position="357"/>
    </location>
</feature>